<dbReference type="RefSeq" id="WP_344750495.1">
    <property type="nucleotide sequence ID" value="NZ_BAAATQ010000043.1"/>
</dbReference>
<dbReference type="Proteomes" id="UP000319825">
    <property type="component" value="Unassembled WGS sequence"/>
</dbReference>
<dbReference type="Pfam" id="PF13377">
    <property type="entry name" value="Peripla_BP_3"/>
    <property type="match status" value="1"/>
</dbReference>
<evidence type="ECO:0000256" key="1">
    <source>
        <dbReference type="ARBA" id="ARBA00023015"/>
    </source>
</evidence>
<dbReference type="Gene3D" id="3.40.50.2300">
    <property type="match status" value="2"/>
</dbReference>
<keyword evidence="6" id="KW-1185">Reference proteome</keyword>
<dbReference type="PROSITE" id="PS50932">
    <property type="entry name" value="HTH_LACI_2"/>
    <property type="match status" value="1"/>
</dbReference>
<comment type="caution">
    <text evidence="5">The sequence shown here is derived from an EMBL/GenBank/DDBJ whole genome shotgun (WGS) entry which is preliminary data.</text>
</comment>
<dbReference type="Gene3D" id="1.10.260.40">
    <property type="entry name" value="lambda repressor-like DNA-binding domains"/>
    <property type="match status" value="1"/>
</dbReference>
<keyword evidence="3" id="KW-0804">Transcription</keyword>
<evidence type="ECO:0000256" key="3">
    <source>
        <dbReference type="ARBA" id="ARBA00023163"/>
    </source>
</evidence>
<dbReference type="EMBL" id="VLKE01000001">
    <property type="protein sequence ID" value="TWH65694.1"/>
    <property type="molecule type" value="Genomic_DNA"/>
</dbReference>
<dbReference type="PANTHER" id="PTHR30146:SF138">
    <property type="entry name" value="TRANSCRIPTIONAL REGULATORY PROTEIN"/>
    <property type="match status" value="1"/>
</dbReference>
<evidence type="ECO:0000313" key="5">
    <source>
        <dbReference type="EMBL" id="TWH65694.1"/>
    </source>
</evidence>
<accession>A0A562I4S2</accession>
<protein>
    <submittedName>
        <fullName evidence="5">LacI family transcriptional regulator</fullName>
    </submittedName>
</protein>
<reference evidence="5 6" key="1">
    <citation type="submission" date="2019-07" db="EMBL/GenBank/DDBJ databases">
        <title>R&amp;d 2014.</title>
        <authorList>
            <person name="Klenk H.-P."/>
        </authorList>
    </citation>
    <scope>NUCLEOTIDE SEQUENCE [LARGE SCALE GENOMIC DNA]</scope>
    <source>
        <strain evidence="5 6">DSM 43868</strain>
    </source>
</reference>
<organism evidence="5 6">
    <name type="scientific">Micromonospora olivasterospora</name>
    <dbReference type="NCBI Taxonomy" id="1880"/>
    <lineage>
        <taxon>Bacteria</taxon>
        <taxon>Bacillati</taxon>
        <taxon>Actinomycetota</taxon>
        <taxon>Actinomycetes</taxon>
        <taxon>Micromonosporales</taxon>
        <taxon>Micromonosporaceae</taxon>
        <taxon>Micromonospora</taxon>
    </lineage>
</organism>
<dbReference type="CDD" id="cd01392">
    <property type="entry name" value="HTH_LacI"/>
    <property type="match status" value="1"/>
</dbReference>
<dbReference type="SMART" id="SM00354">
    <property type="entry name" value="HTH_LACI"/>
    <property type="match status" value="1"/>
</dbReference>
<sequence>MDGVKRGHRGGGRSGGGPTLADVAAALNVSKSTVSNAYNRPDQLSAQLRERIMAEAGRLGYHGPDPIAATFSRRRAGAIGLIFDDPLTFALTDPAEVLFSTGIGEVCEQAGVGLLLIPQGSGVGLVRQALVDGFVCHCDIDGDTRVDTAVGRGMPVVVVDGLPRPDAGYVGINDRAAAAEAARHLIELGHRRIAVLASPLRPDGRGGLANIDRQAAAQHHVMRERLAGYRTALEAGGIDWAGVPVAECSPYGRESGYRAAADLLDNSGPPTALLAGSDELALGALRAAAALGLAVPGDLSIVGFDDAPPAAWATPGLTTMRQPHRDKGRLAAEYLMAPQERAIVTLTADLIVRGSSAPL</sequence>
<keyword evidence="2" id="KW-0238">DNA-binding</keyword>
<evidence type="ECO:0000313" key="6">
    <source>
        <dbReference type="Proteomes" id="UP000319825"/>
    </source>
</evidence>
<name>A0A562I4S2_MICOL</name>
<proteinExistence type="predicted"/>
<evidence type="ECO:0000259" key="4">
    <source>
        <dbReference type="PROSITE" id="PS50932"/>
    </source>
</evidence>
<dbReference type="SUPFAM" id="SSF47413">
    <property type="entry name" value="lambda repressor-like DNA-binding domains"/>
    <property type="match status" value="1"/>
</dbReference>
<dbReference type="GO" id="GO:0000976">
    <property type="term" value="F:transcription cis-regulatory region binding"/>
    <property type="evidence" value="ECO:0007669"/>
    <property type="project" value="TreeGrafter"/>
</dbReference>
<dbReference type="GO" id="GO:0003700">
    <property type="term" value="F:DNA-binding transcription factor activity"/>
    <property type="evidence" value="ECO:0007669"/>
    <property type="project" value="TreeGrafter"/>
</dbReference>
<dbReference type="PANTHER" id="PTHR30146">
    <property type="entry name" value="LACI-RELATED TRANSCRIPTIONAL REPRESSOR"/>
    <property type="match status" value="1"/>
</dbReference>
<dbReference type="InterPro" id="IPR010982">
    <property type="entry name" value="Lambda_DNA-bd_dom_sf"/>
</dbReference>
<dbReference type="InterPro" id="IPR028082">
    <property type="entry name" value="Peripla_BP_I"/>
</dbReference>
<dbReference type="AlphaFoldDB" id="A0A562I4S2"/>
<dbReference type="SUPFAM" id="SSF53822">
    <property type="entry name" value="Periplasmic binding protein-like I"/>
    <property type="match status" value="1"/>
</dbReference>
<gene>
    <name evidence="5" type="ORF">JD77_00632</name>
</gene>
<dbReference type="Pfam" id="PF00356">
    <property type="entry name" value="LacI"/>
    <property type="match status" value="1"/>
</dbReference>
<keyword evidence="1" id="KW-0805">Transcription regulation</keyword>
<dbReference type="InterPro" id="IPR000843">
    <property type="entry name" value="HTH_LacI"/>
</dbReference>
<dbReference type="CDD" id="cd06279">
    <property type="entry name" value="PBP1_LacI-like"/>
    <property type="match status" value="1"/>
</dbReference>
<feature type="domain" description="HTH lacI-type" evidence="4">
    <location>
        <begin position="18"/>
        <end position="73"/>
    </location>
</feature>
<evidence type="ECO:0000256" key="2">
    <source>
        <dbReference type="ARBA" id="ARBA00023125"/>
    </source>
</evidence>
<dbReference type="InterPro" id="IPR046335">
    <property type="entry name" value="LacI/GalR-like_sensor"/>
</dbReference>